<evidence type="ECO:0000256" key="6">
    <source>
        <dbReference type="SAM" id="Phobius"/>
    </source>
</evidence>
<evidence type="ECO:0000256" key="2">
    <source>
        <dbReference type="ARBA" id="ARBA00022475"/>
    </source>
</evidence>
<dbReference type="Proteomes" id="UP000183077">
    <property type="component" value="Unassembled WGS sequence"/>
</dbReference>
<feature type="transmembrane region" description="Helical" evidence="6">
    <location>
        <begin position="187"/>
        <end position="210"/>
    </location>
</feature>
<feature type="transmembrane region" description="Helical" evidence="6">
    <location>
        <begin position="268"/>
        <end position="292"/>
    </location>
</feature>
<evidence type="ECO:0000313" key="8">
    <source>
        <dbReference type="EMBL" id="KZE74997.1"/>
    </source>
</evidence>
<name>A0A163VK23_9FLAO</name>
<dbReference type="PANTHER" id="PTHR30294">
    <property type="entry name" value="MEMBRANE COMPONENT OF ABC TRANSPORTER YHHJ-RELATED"/>
    <property type="match status" value="1"/>
</dbReference>
<feature type="transmembrane region" description="Helical" evidence="6">
    <location>
        <begin position="360"/>
        <end position="379"/>
    </location>
</feature>
<sequence>MAKKGFLSIFKEECYRIFSSPRLLVLMIGVPVMLFYFYFSLLSQGVSRDLPVTLLDLDKSKLSRQLGRMIDATSSMDIAYEVSDELEGQKTIRRGDSFALIIIPKDFQKNIQKSVYTNVLCYYNGQYLLPAGLIQRDFQMAAGSFAAGAKIMNLQQSGLMADQAVATVVPTGTNSHVLYNPYTSYGYYLNVAFMPMSFQIIIMVISIYAFGSVLKYNRGKELLEQSDDRIFVAIIARILPYTLVFCLLGLLMNSLLYYKIGVPFRGNFFVVNLFFCSFVVVSQSMAFFMASIMSSMRTALTIGGSYSALAFSFAGYTFPPEGMSAFTRGLNYIFPFHSYMRFTVDYAIRGIQYNSIQQNYIITMAVFVCLGALCIPLYYKKLKKGGYNVEKLD</sequence>
<dbReference type="InterPro" id="IPR013525">
    <property type="entry name" value="ABC2_TM"/>
</dbReference>
<dbReference type="InterPro" id="IPR051449">
    <property type="entry name" value="ABC-2_transporter_component"/>
</dbReference>
<feature type="domain" description="ABC-2 type transporter transmembrane" evidence="7">
    <location>
        <begin position="22"/>
        <end position="373"/>
    </location>
</feature>
<dbReference type="RefSeq" id="WP_038985878.1">
    <property type="nucleotide sequence ID" value="NZ_FNYS01000011.1"/>
</dbReference>
<dbReference type="Gene3D" id="3.40.1710.10">
    <property type="entry name" value="abc type-2 transporter like domain"/>
    <property type="match status" value="1"/>
</dbReference>
<accession>A0A163VK23</accession>
<dbReference type="PANTHER" id="PTHR30294:SF47">
    <property type="entry name" value="INNER MEMBRANE TRANSPORT PERMEASE YHHJ"/>
    <property type="match status" value="1"/>
</dbReference>
<feature type="transmembrane region" description="Helical" evidence="6">
    <location>
        <begin position="21"/>
        <end position="39"/>
    </location>
</feature>
<evidence type="ECO:0000256" key="4">
    <source>
        <dbReference type="ARBA" id="ARBA00022989"/>
    </source>
</evidence>
<dbReference type="GeneID" id="82257617"/>
<dbReference type="GO" id="GO:0005886">
    <property type="term" value="C:plasma membrane"/>
    <property type="evidence" value="ECO:0007669"/>
    <property type="project" value="UniProtKB-SubCell"/>
</dbReference>
<evidence type="ECO:0000259" key="7">
    <source>
        <dbReference type="Pfam" id="PF12698"/>
    </source>
</evidence>
<feature type="transmembrane region" description="Helical" evidence="6">
    <location>
        <begin position="299"/>
        <end position="318"/>
    </location>
</feature>
<keyword evidence="5 6" id="KW-0472">Membrane</keyword>
<evidence type="ECO:0000313" key="9">
    <source>
        <dbReference type="EMBL" id="SEJ08344.1"/>
    </source>
</evidence>
<dbReference type="EMBL" id="LQNU01000087">
    <property type="protein sequence ID" value="KZE74997.1"/>
    <property type="molecule type" value="Genomic_DNA"/>
</dbReference>
<comment type="subcellular location">
    <subcellularLocation>
        <location evidence="1">Cell membrane</location>
        <topology evidence="1">Multi-pass membrane protein</topology>
    </subcellularLocation>
</comment>
<keyword evidence="2" id="KW-1003">Cell membrane</keyword>
<evidence type="ECO:0000256" key="3">
    <source>
        <dbReference type="ARBA" id="ARBA00022692"/>
    </source>
</evidence>
<evidence type="ECO:0000256" key="5">
    <source>
        <dbReference type="ARBA" id="ARBA00023136"/>
    </source>
</evidence>
<proteinExistence type="predicted"/>
<gene>
    <name evidence="8" type="ORF">AV926_17350</name>
    <name evidence="9" type="ORF">SAMN04488018_11192</name>
</gene>
<dbReference type="OrthoDB" id="9811522at2"/>
<keyword evidence="10" id="KW-1185">Reference proteome</keyword>
<feature type="transmembrane region" description="Helical" evidence="6">
    <location>
        <begin position="230"/>
        <end position="256"/>
    </location>
</feature>
<organism evidence="8 10">
    <name type="scientific">Myroides marinus</name>
    <dbReference type="NCBI Taxonomy" id="703342"/>
    <lineage>
        <taxon>Bacteria</taxon>
        <taxon>Pseudomonadati</taxon>
        <taxon>Bacteroidota</taxon>
        <taxon>Flavobacteriia</taxon>
        <taxon>Flavobacteriales</taxon>
        <taxon>Flavobacteriaceae</taxon>
        <taxon>Myroides</taxon>
    </lineage>
</organism>
<evidence type="ECO:0000313" key="10">
    <source>
        <dbReference type="Proteomes" id="UP000076630"/>
    </source>
</evidence>
<reference evidence="9 11" key="2">
    <citation type="submission" date="2016-10" db="EMBL/GenBank/DDBJ databases">
        <authorList>
            <person name="de Groot N.N."/>
        </authorList>
    </citation>
    <scope>NUCLEOTIDE SEQUENCE [LARGE SCALE GENOMIC DNA]</scope>
    <source>
        <strain evidence="9 11">DSM 23048</strain>
    </source>
</reference>
<evidence type="ECO:0000313" key="11">
    <source>
        <dbReference type="Proteomes" id="UP000183077"/>
    </source>
</evidence>
<dbReference type="GO" id="GO:0140359">
    <property type="term" value="F:ABC-type transporter activity"/>
    <property type="evidence" value="ECO:0007669"/>
    <property type="project" value="InterPro"/>
</dbReference>
<dbReference type="AlphaFoldDB" id="A0A163VK23"/>
<dbReference type="Proteomes" id="UP000076630">
    <property type="component" value="Unassembled WGS sequence"/>
</dbReference>
<evidence type="ECO:0000256" key="1">
    <source>
        <dbReference type="ARBA" id="ARBA00004651"/>
    </source>
</evidence>
<dbReference type="EMBL" id="FNYS01000011">
    <property type="protein sequence ID" value="SEJ08344.1"/>
    <property type="molecule type" value="Genomic_DNA"/>
</dbReference>
<keyword evidence="3 6" id="KW-0812">Transmembrane</keyword>
<protein>
    <submittedName>
        <fullName evidence="8">ABC transporter</fullName>
    </submittedName>
    <submittedName>
        <fullName evidence="9">ABC-2 type transport system permease protein</fullName>
    </submittedName>
</protein>
<reference evidence="8 10" key="1">
    <citation type="submission" date="2016-01" db="EMBL/GenBank/DDBJ databases">
        <title>Whole genome sequencing of Myroides marinus L41.</title>
        <authorList>
            <person name="Hong K.W."/>
        </authorList>
    </citation>
    <scope>NUCLEOTIDE SEQUENCE [LARGE SCALE GENOMIC DNA]</scope>
    <source>
        <strain evidence="8 10">L41</strain>
    </source>
</reference>
<keyword evidence="4 6" id="KW-1133">Transmembrane helix</keyword>
<dbReference type="Pfam" id="PF12698">
    <property type="entry name" value="ABC2_membrane_3"/>
    <property type="match status" value="1"/>
</dbReference>